<dbReference type="Proteomes" id="UP001246372">
    <property type="component" value="Unassembled WGS sequence"/>
</dbReference>
<dbReference type="EMBL" id="JAVXZY010000011">
    <property type="protein sequence ID" value="MDT9001822.1"/>
    <property type="molecule type" value="Genomic_DNA"/>
</dbReference>
<sequence length="273" mass="30299">MAETPFLQALRLPGVAAEAVLQVECQWLQPSAPRAAAPLIVFLHEGLGSLGQWRDFPQQLCEALGCRGLVYSRPGYGRSTALPGERDWPVDYLQRQAREQLPALFDALGLQQERLLLFGHSDGASLALLFAAAFPDRVAAVVAMAPHLFVEPLTLQGLREVRRAYEAPGSELREALARRHADADLAFYRWNEAWLRPDFEHWNIEAEVAAIRCPVLALQGVDDEYGTLAQIETIGKLCSRARVLALEQCGHSPQRDQPERVIALCHAFLEDCA</sequence>
<reference evidence="2" key="1">
    <citation type="submission" date="2023-09" db="EMBL/GenBank/DDBJ databases">
        <title>Paucibacter sp. APW11 Genome sequencing and assembly.</title>
        <authorList>
            <person name="Kim I."/>
        </authorList>
    </citation>
    <scope>NUCLEOTIDE SEQUENCE</scope>
    <source>
        <strain evidence="2">APW11</strain>
    </source>
</reference>
<proteinExistence type="predicted"/>
<gene>
    <name evidence="2" type="ORF">RQP53_21275</name>
</gene>
<dbReference type="SUPFAM" id="SSF53474">
    <property type="entry name" value="alpha/beta-Hydrolases"/>
    <property type="match status" value="1"/>
</dbReference>
<dbReference type="RefSeq" id="WP_315652705.1">
    <property type="nucleotide sequence ID" value="NZ_JAVXZY010000011.1"/>
</dbReference>
<evidence type="ECO:0000259" key="1">
    <source>
        <dbReference type="Pfam" id="PF12697"/>
    </source>
</evidence>
<keyword evidence="3" id="KW-1185">Reference proteome</keyword>
<feature type="domain" description="AB hydrolase-1" evidence="1">
    <location>
        <begin position="40"/>
        <end position="263"/>
    </location>
</feature>
<protein>
    <submittedName>
        <fullName evidence="2">Alpha/beta hydrolase</fullName>
    </submittedName>
</protein>
<dbReference type="PANTHER" id="PTHR43798">
    <property type="entry name" value="MONOACYLGLYCEROL LIPASE"/>
    <property type="match status" value="1"/>
</dbReference>
<dbReference type="Gene3D" id="3.40.50.1820">
    <property type="entry name" value="alpha/beta hydrolase"/>
    <property type="match status" value="1"/>
</dbReference>
<accession>A0ABU3PI80</accession>
<dbReference type="InterPro" id="IPR000073">
    <property type="entry name" value="AB_hydrolase_1"/>
</dbReference>
<comment type="caution">
    <text evidence="2">The sequence shown here is derived from an EMBL/GenBank/DDBJ whole genome shotgun (WGS) entry which is preliminary data.</text>
</comment>
<dbReference type="Pfam" id="PF12697">
    <property type="entry name" value="Abhydrolase_6"/>
    <property type="match status" value="1"/>
</dbReference>
<evidence type="ECO:0000313" key="2">
    <source>
        <dbReference type="EMBL" id="MDT9001822.1"/>
    </source>
</evidence>
<name>A0ABU3PI80_9BURK</name>
<dbReference type="PANTHER" id="PTHR43798:SF33">
    <property type="entry name" value="HYDROLASE, PUTATIVE (AFU_ORTHOLOGUE AFUA_2G14860)-RELATED"/>
    <property type="match status" value="1"/>
</dbReference>
<dbReference type="InterPro" id="IPR029058">
    <property type="entry name" value="AB_hydrolase_fold"/>
</dbReference>
<keyword evidence="2" id="KW-0378">Hydrolase</keyword>
<dbReference type="InterPro" id="IPR050266">
    <property type="entry name" value="AB_hydrolase_sf"/>
</dbReference>
<organism evidence="2 3">
    <name type="scientific">Roseateles aquae</name>
    <dbReference type="NCBI Taxonomy" id="3077235"/>
    <lineage>
        <taxon>Bacteria</taxon>
        <taxon>Pseudomonadati</taxon>
        <taxon>Pseudomonadota</taxon>
        <taxon>Betaproteobacteria</taxon>
        <taxon>Burkholderiales</taxon>
        <taxon>Sphaerotilaceae</taxon>
        <taxon>Roseateles</taxon>
    </lineage>
</organism>
<dbReference type="GO" id="GO:0016787">
    <property type="term" value="F:hydrolase activity"/>
    <property type="evidence" value="ECO:0007669"/>
    <property type="project" value="UniProtKB-KW"/>
</dbReference>
<evidence type="ECO:0000313" key="3">
    <source>
        <dbReference type="Proteomes" id="UP001246372"/>
    </source>
</evidence>